<feature type="region of interest" description="Disordered" evidence="1">
    <location>
        <begin position="1"/>
        <end position="69"/>
    </location>
</feature>
<dbReference type="EMBL" id="JAGYWB010000012">
    <property type="protein sequence ID" value="KAI0501493.1"/>
    <property type="molecule type" value="Genomic_DNA"/>
</dbReference>
<reference evidence="2" key="1">
    <citation type="journal article" date="2022" name="Front. Genet.">
        <title>Chromosome-Scale Assembly of the Dendrobium nobile Genome Provides Insights Into the Molecular Mechanism of the Biosynthesis of the Medicinal Active Ingredient of Dendrobium.</title>
        <authorList>
            <person name="Xu Q."/>
            <person name="Niu S.-C."/>
            <person name="Li K.-L."/>
            <person name="Zheng P.-J."/>
            <person name="Zhang X.-J."/>
            <person name="Jia Y."/>
            <person name="Liu Y."/>
            <person name="Niu Y.-X."/>
            <person name="Yu L.-H."/>
            <person name="Chen D.-F."/>
            <person name="Zhang G.-Q."/>
        </authorList>
    </citation>
    <scope>NUCLEOTIDE SEQUENCE</scope>
    <source>
        <tissue evidence="2">Leaf</tissue>
    </source>
</reference>
<evidence type="ECO:0000313" key="2">
    <source>
        <dbReference type="EMBL" id="KAI0501493.1"/>
    </source>
</evidence>
<gene>
    <name evidence="2" type="ORF">KFK09_016438</name>
</gene>
<dbReference type="Proteomes" id="UP000829196">
    <property type="component" value="Unassembled WGS sequence"/>
</dbReference>
<feature type="compositionally biased region" description="Polar residues" evidence="1">
    <location>
        <begin position="21"/>
        <end position="30"/>
    </location>
</feature>
<protein>
    <submittedName>
        <fullName evidence="2">Uncharacterized protein</fullName>
    </submittedName>
</protein>
<evidence type="ECO:0000313" key="3">
    <source>
        <dbReference type="Proteomes" id="UP000829196"/>
    </source>
</evidence>
<sequence length="69" mass="7591">MIEDDVSASTNNIALLHRPTKTANSLQPQLVINDEDDGAGASDPIARRSWEKDQTDVKNTSGSRPKREE</sequence>
<dbReference type="AlphaFoldDB" id="A0A8T3AY90"/>
<evidence type="ECO:0000256" key="1">
    <source>
        <dbReference type="SAM" id="MobiDB-lite"/>
    </source>
</evidence>
<proteinExistence type="predicted"/>
<keyword evidence="3" id="KW-1185">Reference proteome</keyword>
<accession>A0A8T3AY90</accession>
<feature type="compositionally biased region" description="Basic and acidic residues" evidence="1">
    <location>
        <begin position="45"/>
        <end position="56"/>
    </location>
</feature>
<name>A0A8T3AY90_DENNO</name>
<organism evidence="2 3">
    <name type="scientific">Dendrobium nobile</name>
    <name type="common">Orchid</name>
    <dbReference type="NCBI Taxonomy" id="94219"/>
    <lineage>
        <taxon>Eukaryota</taxon>
        <taxon>Viridiplantae</taxon>
        <taxon>Streptophyta</taxon>
        <taxon>Embryophyta</taxon>
        <taxon>Tracheophyta</taxon>
        <taxon>Spermatophyta</taxon>
        <taxon>Magnoliopsida</taxon>
        <taxon>Liliopsida</taxon>
        <taxon>Asparagales</taxon>
        <taxon>Orchidaceae</taxon>
        <taxon>Epidendroideae</taxon>
        <taxon>Malaxideae</taxon>
        <taxon>Dendrobiinae</taxon>
        <taxon>Dendrobium</taxon>
    </lineage>
</organism>
<comment type="caution">
    <text evidence="2">The sequence shown here is derived from an EMBL/GenBank/DDBJ whole genome shotgun (WGS) entry which is preliminary data.</text>
</comment>